<gene>
    <name evidence="3" type="ORF">LVY72_21700</name>
</gene>
<dbReference type="EMBL" id="JAKLTQ010000026">
    <property type="protein sequence ID" value="MCG2624508.1"/>
    <property type="molecule type" value="Genomic_DNA"/>
</dbReference>
<feature type="transmembrane region" description="Helical" evidence="2">
    <location>
        <begin position="148"/>
        <end position="170"/>
    </location>
</feature>
<keyword evidence="4" id="KW-1185">Reference proteome</keyword>
<feature type="transmembrane region" description="Helical" evidence="2">
    <location>
        <begin position="105"/>
        <end position="128"/>
    </location>
</feature>
<sequence>MTEQRQPAGHDTGGLPPAVNQDPPANQYLPAAGASTDGTRARRRPARAGLGTAVVCGVLAALLGTGLHGQILYLADGTALPWGAAAALLLALALLVWAGVRAGSVLMAGVAGLIAYVLVGLMATGMGQEPLIITATSLRPELAVALSGKIWVVGLAVATVIAVAVTAWALKPPRKD</sequence>
<reference evidence="3" key="1">
    <citation type="submission" date="2022-01" db="EMBL/GenBank/DDBJ databases">
        <authorList>
            <person name="Jo J.-H."/>
            <person name="Im W.-T."/>
        </authorList>
    </citation>
    <scope>NUCLEOTIDE SEQUENCE</scope>
    <source>
        <strain evidence="3">I2-34</strain>
    </source>
</reference>
<name>A0ABS9LD31_9MICC</name>
<keyword evidence="2" id="KW-1133">Transmembrane helix</keyword>
<proteinExistence type="predicted"/>
<keyword evidence="2" id="KW-0812">Transmembrane</keyword>
<feature type="transmembrane region" description="Helical" evidence="2">
    <location>
        <begin position="50"/>
        <end position="73"/>
    </location>
</feature>
<evidence type="ECO:0000313" key="3">
    <source>
        <dbReference type="EMBL" id="MCG2624508.1"/>
    </source>
</evidence>
<dbReference type="RefSeq" id="WP_237826494.1">
    <property type="nucleotide sequence ID" value="NZ_JAKLTQ010000026.1"/>
</dbReference>
<evidence type="ECO:0000256" key="1">
    <source>
        <dbReference type="SAM" id="MobiDB-lite"/>
    </source>
</evidence>
<protein>
    <submittedName>
        <fullName evidence="3">Uncharacterized protein</fullName>
    </submittedName>
</protein>
<evidence type="ECO:0000313" key="4">
    <source>
        <dbReference type="Proteomes" id="UP001165368"/>
    </source>
</evidence>
<organism evidence="3 4">
    <name type="scientific">Arthrobacter hankyongi</name>
    <dbReference type="NCBI Taxonomy" id="2904801"/>
    <lineage>
        <taxon>Bacteria</taxon>
        <taxon>Bacillati</taxon>
        <taxon>Actinomycetota</taxon>
        <taxon>Actinomycetes</taxon>
        <taxon>Micrococcales</taxon>
        <taxon>Micrococcaceae</taxon>
        <taxon>Arthrobacter</taxon>
    </lineage>
</organism>
<accession>A0ABS9LD31</accession>
<comment type="caution">
    <text evidence="3">The sequence shown here is derived from an EMBL/GenBank/DDBJ whole genome shotgun (WGS) entry which is preliminary data.</text>
</comment>
<evidence type="ECO:0000256" key="2">
    <source>
        <dbReference type="SAM" id="Phobius"/>
    </source>
</evidence>
<feature type="region of interest" description="Disordered" evidence="1">
    <location>
        <begin position="1"/>
        <end position="43"/>
    </location>
</feature>
<feature type="transmembrane region" description="Helical" evidence="2">
    <location>
        <begin position="79"/>
        <end position="98"/>
    </location>
</feature>
<keyword evidence="2" id="KW-0472">Membrane</keyword>
<dbReference type="Proteomes" id="UP001165368">
    <property type="component" value="Unassembled WGS sequence"/>
</dbReference>